<accession>A0ABN8GTC1</accession>
<protein>
    <submittedName>
        <fullName evidence="2">Uncharacterized protein</fullName>
    </submittedName>
</protein>
<gene>
    <name evidence="2" type="ORF">PAECIP111893_04077</name>
</gene>
<proteinExistence type="predicted"/>
<feature type="region of interest" description="Disordered" evidence="1">
    <location>
        <begin position="34"/>
        <end position="64"/>
    </location>
</feature>
<reference evidence="2" key="1">
    <citation type="submission" date="2022-01" db="EMBL/GenBank/DDBJ databases">
        <authorList>
            <person name="Criscuolo A."/>
        </authorList>
    </citation>
    <scope>NUCLEOTIDE SEQUENCE</scope>
    <source>
        <strain evidence="2">CIP111893</strain>
    </source>
</reference>
<evidence type="ECO:0000256" key="1">
    <source>
        <dbReference type="SAM" id="MobiDB-lite"/>
    </source>
</evidence>
<sequence length="64" mass="6698">MSKEEKGQLSESELESVAGGGFIKDITKKAKKGTNDLIDKGKKGANDAIDKGNGAVNDGVDKVY</sequence>
<name>A0ABN8GTC1_9BACL</name>
<evidence type="ECO:0000313" key="3">
    <source>
        <dbReference type="Proteomes" id="UP000838686"/>
    </source>
</evidence>
<dbReference type="RefSeq" id="WP_236344408.1">
    <property type="nucleotide sequence ID" value="NZ_CAKMMF010000026.1"/>
</dbReference>
<feature type="compositionally biased region" description="Basic and acidic residues" evidence="1">
    <location>
        <begin position="34"/>
        <end position="50"/>
    </location>
</feature>
<dbReference type="EMBL" id="CAKMMF010000026">
    <property type="protein sequence ID" value="CAH1216220.1"/>
    <property type="molecule type" value="Genomic_DNA"/>
</dbReference>
<comment type="caution">
    <text evidence="2">The sequence shown here is derived from an EMBL/GenBank/DDBJ whole genome shotgun (WGS) entry which is preliminary data.</text>
</comment>
<organism evidence="2 3">
    <name type="scientific">Paenibacillus plantiphilus</name>
    <dbReference type="NCBI Taxonomy" id="2905650"/>
    <lineage>
        <taxon>Bacteria</taxon>
        <taxon>Bacillati</taxon>
        <taxon>Bacillota</taxon>
        <taxon>Bacilli</taxon>
        <taxon>Bacillales</taxon>
        <taxon>Paenibacillaceae</taxon>
        <taxon>Paenibacillus</taxon>
    </lineage>
</organism>
<evidence type="ECO:0000313" key="2">
    <source>
        <dbReference type="EMBL" id="CAH1216220.1"/>
    </source>
</evidence>
<keyword evidence="3" id="KW-1185">Reference proteome</keyword>
<dbReference type="Proteomes" id="UP000838686">
    <property type="component" value="Unassembled WGS sequence"/>
</dbReference>